<dbReference type="InterPro" id="IPR029063">
    <property type="entry name" value="SAM-dependent_MTases_sf"/>
</dbReference>
<reference evidence="2 3" key="1">
    <citation type="submission" date="2019-04" db="EMBL/GenBank/DDBJ databases">
        <title>Geobacter oryzae sp. nov., ferric-reducing bacteria isolated from paddy soil.</title>
        <authorList>
            <person name="Xu Z."/>
            <person name="Masuda Y."/>
            <person name="Itoh H."/>
            <person name="Senoo K."/>
        </authorList>
    </citation>
    <scope>NUCLEOTIDE SEQUENCE [LARGE SCALE GENOMIC DNA]</scope>
    <source>
        <strain evidence="2 3">Red111</strain>
    </source>
</reference>
<evidence type="ECO:0000313" key="3">
    <source>
        <dbReference type="Proteomes" id="UP000306416"/>
    </source>
</evidence>
<dbReference type="SUPFAM" id="SSF53335">
    <property type="entry name" value="S-adenosyl-L-methionine-dependent methyltransferases"/>
    <property type="match status" value="1"/>
</dbReference>
<dbReference type="PANTHER" id="PTHR43317:SF3">
    <property type="entry name" value="BLR2883 PROTEIN"/>
    <property type="match status" value="1"/>
</dbReference>
<keyword evidence="1" id="KW-0620">Polyamine biosynthesis</keyword>
<dbReference type="AlphaFoldDB" id="A0A4V3NZD7"/>
<comment type="caution">
    <text evidence="2">The sequence shown here is derived from an EMBL/GenBank/DDBJ whole genome shotgun (WGS) entry which is preliminary data.</text>
</comment>
<evidence type="ECO:0000256" key="1">
    <source>
        <dbReference type="ARBA" id="ARBA00023115"/>
    </source>
</evidence>
<protein>
    <submittedName>
        <fullName evidence="2">Spermidine synthase</fullName>
    </submittedName>
</protein>
<dbReference type="EMBL" id="SRSC01000003">
    <property type="protein sequence ID" value="TGU71292.1"/>
    <property type="molecule type" value="Genomic_DNA"/>
</dbReference>
<dbReference type="GO" id="GO:0006596">
    <property type="term" value="P:polyamine biosynthetic process"/>
    <property type="evidence" value="ECO:0007669"/>
    <property type="project" value="UniProtKB-KW"/>
</dbReference>
<accession>A0A4V3NZD7</accession>
<dbReference type="Proteomes" id="UP000306416">
    <property type="component" value="Unassembled WGS sequence"/>
</dbReference>
<sequence length="240" mass="26103">MAQPWKVLQSVQTADGTLELRQRGERDFLITVNGLVLMNSSLHRSEVALGEVACGHLKEAQAPKVLVGGLGMAITLRAVLDQMPQRADVLVAELNPVVLEWCRGPLAPITAGAASDPRVTVEIANVADVIRRSAMGNSRFDAIVLDLYTGPHAKTDKIIDPLYGEIAVELTKGALKPGGVFAVWGENYDQGFDKRLRQAGFAVSCERPGRGGLRHVVYLARLESRPEGLPQRGRKRAPRR</sequence>
<dbReference type="Gene3D" id="3.40.50.150">
    <property type="entry name" value="Vaccinia Virus protein VP39"/>
    <property type="match status" value="1"/>
</dbReference>
<evidence type="ECO:0000313" key="2">
    <source>
        <dbReference type="EMBL" id="TGU71292.1"/>
    </source>
</evidence>
<organism evidence="2 3">
    <name type="scientific">Geomonas terrae</name>
    <dbReference type="NCBI Taxonomy" id="2562681"/>
    <lineage>
        <taxon>Bacteria</taxon>
        <taxon>Pseudomonadati</taxon>
        <taxon>Thermodesulfobacteriota</taxon>
        <taxon>Desulfuromonadia</taxon>
        <taxon>Geobacterales</taxon>
        <taxon>Geobacteraceae</taxon>
        <taxon>Geomonas</taxon>
    </lineage>
</organism>
<proteinExistence type="predicted"/>
<gene>
    <name evidence="2" type="ORF">E4633_13195</name>
</gene>
<name>A0A4V3NZD7_9BACT</name>
<dbReference type="PANTHER" id="PTHR43317">
    <property type="entry name" value="THERMOSPERMINE SYNTHASE ACAULIS5"/>
    <property type="match status" value="1"/>
</dbReference>
<keyword evidence="3" id="KW-1185">Reference proteome</keyword>
<dbReference type="RefSeq" id="WP_135870755.1">
    <property type="nucleotide sequence ID" value="NZ_SRSC01000003.1"/>
</dbReference>